<evidence type="ECO:0000313" key="1">
    <source>
        <dbReference type="EMBL" id="GBC03021.1"/>
    </source>
</evidence>
<dbReference type="EMBL" id="BEXD01003864">
    <property type="protein sequence ID" value="GBC03021.1"/>
    <property type="molecule type" value="Genomic_DNA"/>
</dbReference>
<dbReference type="InterPro" id="IPR032675">
    <property type="entry name" value="LRR_dom_sf"/>
</dbReference>
<protein>
    <recommendedName>
        <fullName evidence="3">F-box domain-containing protein</fullName>
    </recommendedName>
</protein>
<dbReference type="Proteomes" id="UP000247702">
    <property type="component" value="Unassembled WGS sequence"/>
</dbReference>
<dbReference type="SUPFAM" id="SSF52047">
    <property type="entry name" value="RNI-like"/>
    <property type="match status" value="1"/>
</dbReference>
<keyword evidence="2" id="KW-1185">Reference proteome</keyword>
<accession>A0A2Z6RLH6</accession>
<name>A0A2Z6RLH6_9GLOM</name>
<comment type="caution">
    <text evidence="1">The sequence shown here is derived from an EMBL/GenBank/DDBJ whole genome shotgun (WGS) entry which is preliminary data.</text>
</comment>
<gene>
    <name evidence="1" type="ORF">RclHR1_04940001</name>
</gene>
<organism evidence="1 2">
    <name type="scientific">Rhizophagus clarus</name>
    <dbReference type="NCBI Taxonomy" id="94130"/>
    <lineage>
        <taxon>Eukaryota</taxon>
        <taxon>Fungi</taxon>
        <taxon>Fungi incertae sedis</taxon>
        <taxon>Mucoromycota</taxon>
        <taxon>Glomeromycotina</taxon>
        <taxon>Glomeromycetes</taxon>
        <taxon>Glomerales</taxon>
        <taxon>Glomeraceae</taxon>
        <taxon>Rhizophagus</taxon>
    </lineage>
</organism>
<sequence>MVLDAISLSEKTYTAIFEHLTNSQLSVASTVCKTWSIYALALLYRRISINTSSIWSHFLKYNLFQKQSSNCKELILFSINISSSDKLVLLEHTKDLNHIALLKCHNLDEDFLFELTKKHAKTLEKFTLWGPRTFESSVTLLNDKLLNPCLSNLLNVKQLSICAANISDQFLLLIVSTLSDQNNNSSPSSLIELDLTECWKITGFGVAELFSPNHLSSLRKLKLQYHEENNIDVEFFELLANSFPDQKFDFLITKNYLRNKVLTKFDQICSELDSLENKNSNVFVEKRDNVWMDHEILKKFTT</sequence>
<dbReference type="AlphaFoldDB" id="A0A2Z6RLH6"/>
<reference evidence="1 2" key="1">
    <citation type="submission" date="2017-11" db="EMBL/GenBank/DDBJ databases">
        <title>The genome of Rhizophagus clarus HR1 reveals common genetic basis of auxotrophy among arbuscular mycorrhizal fungi.</title>
        <authorList>
            <person name="Kobayashi Y."/>
        </authorList>
    </citation>
    <scope>NUCLEOTIDE SEQUENCE [LARGE SCALE GENOMIC DNA]</scope>
    <source>
        <strain evidence="1 2">HR1</strain>
    </source>
</reference>
<proteinExistence type="predicted"/>
<evidence type="ECO:0000313" key="2">
    <source>
        <dbReference type="Proteomes" id="UP000247702"/>
    </source>
</evidence>
<dbReference type="Gene3D" id="3.80.10.10">
    <property type="entry name" value="Ribonuclease Inhibitor"/>
    <property type="match status" value="1"/>
</dbReference>
<evidence type="ECO:0008006" key="3">
    <source>
        <dbReference type="Google" id="ProtNLM"/>
    </source>
</evidence>